<gene>
    <name evidence="2" type="ORF">EDM56_25140</name>
</gene>
<evidence type="ECO:0000256" key="1">
    <source>
        <dbReference type="SAM" id="Phobius"/>
    </source>
</evidence>
<sequence>MKRSEDYEARFIRLSARVEKLITRFIIGLVLLFIVGQCAVHLLPIRFLLNETVKWEGSAHILQK</sequence>
<name>A0A3M8D2D3_9BACL</name>
<keyword evidence="1" id="KW-0812">Transmembrane</keyword>
<dbReference type="EMBL" id="RHHQ01000022">
    <property type="protein sequence ID" value="RNB81607.1"/>
    <property type="molecule type" value="Genomic_DNA"/>
</dbReference>
<dbReference type="OrthoDB" id="2680059at2"/>
<reference evidence="2 3" key="1">
    <citation type="submission" date="2018-10" db="EMBL/GenBank/DDBJ databases">
        <title>Phylogenomics of Brevibacillus.</title>
        <authorList>
            <person name="Dunlap C."/>
        </authorList>
    </citation>
    <scope>NUCLEOTIDE SEQUENCE [LARGE SCALE GENOMIC DNA]</scope>
    <source>
        <strain evidence="2 3">JCM 15716</strain>
    </source>
</reference>
<organism evidence="2 3">
    <name type="scientific">Brevibacillus fluminis</name>
    <dbReference type="NCBI Taxonomy" id="511487"/>
    <lineage>
        <taxon>Bacteria</taxon>
        <taxon>Bacillati</taxon>
        <taxon>Bacillota</taxon>
        <taxon>Bacilli</taxon>
        <taxon>Bacillales</taxon>
        <taxon>Paenibacillaceae</taxon>
        <taxon>Brevibacillus</taxon>
    </lineage>
</organism>
<dbReference type="AlphaFoldDB" id="A0A3M8D2D3"/>
<accession>A0A3M8D2D3</accession>
<evidence type="ECO:0000313" key="3">
    <source>
        <dbReference type="Proteomes" id="UP000271031"/>
    </source>
</evidence>
<dbReference type="Proteomes" id="UP000271031">
    <property type="component" value="Unassembled WGS sequence"/>
</dbReference>
<comment type="caution">
    <text evidence="2">The sequence shown here is derived from an EMBL/GenBank/DDBJ whole genome shotgun (WGS) entry which is preliminary data.</text>
</comment>
<feature type="transmembrane region" description="Helical" evidence="1">
    <location>
        <begin position="21"/>
        <end position="43"/>
    </location>
</feature>
<keyword evidence="1" id="KW-1133">Transmembrane helix</keyword>
<protein>
    <submittedName>
        <fullName evidence="2">Uncharacterized protein</fullName>
    </submittedName>
</protein>
<evidence type="ECO:0000313" key="2">
    <source>
        <dbReference type="EMBL" id="RNB81607.1"/>
    </source>
</evidence>
<proteinExistence type="predicted"/>
<keyword evidence="1" id="KW-0472">Membrane</keyword>
<keyword evidence="3" id="KW-1185">Reference proteome</keyword>
<dbReference type="RefSeq" id="WP_122920691.1">
    <property type="nucleotide sequence ID" value="NZ_RHHQ01000022.1"/>
</dbReference>